<sequence length="359" mass="40934">MRRDWLRTGRKVEGGEEEAPKKRWEVHRAPIDQKKSTFLTKLPAELRNEIYRLVFSGPAVGDLEGETPPVKKTPVHPLSLLLACRQINTEATLLAFRTHTFNVTATPSYHTLQQSVRYLSPSQVQAITSISTFQCARSCDFITNTLLLFPTITKVQIGMKRENKLHLSIHSNEGLGYIYGQDFKADAVHKYVPHWFSKALRDMTTGRGFAWQKGQKWTVEWPMMESSACYLMMEQRQGQGVIAVPTMDHVDGLALPGVEMCPCKYCGELTWLHATLLQETGRKVQVEAMYYGVVEEDTKINMKLVEGSERLPVVKVMAGTGMQWDADEEYWEGLRKRNALEWKKFMKSWVGWDAGKKSG</sequence>
<evidence type="ECO:0008006" key="3">
    <source>
        <dbReference type="Google" id="ProtNLM"/>
    </source>
</evidence>
<dbReference type="Proteomes" id="UP000799779">
    <property type="component" value="Unassembled WGS sequence"/>
</dbReference>
<dbReference type="PANTHER" id="PTHR38790">
    <property type="entry name" value="2EXR DOMAIN-CONTAINING PROTEIN-RELATED"/>
    <property type="match status" value="1"/>
</dbReference>
<reference evidence="1" key="1">
    <citation type="journal article" date="2020" name="Stud. Mycol.">
        <title>101 Dothideomycetes genomes: a test case for predicting lifestyles and emergence of pathogens.</title>
        <authorList>
            <person name="Haridas S."/>
            <person name="Albert R."/>
            <person name="Binder M."/>
            <person name="Bloem J."/>
            <person name="Labutti K."/>
            <person name="Salamov A."/>
            <person name="Andreopoulos B."/>
            <person name="Baker S."/>
            <person name="Barry K."/>
            <person name="Bills G."/>
            <person name="Bluhm B."/>
            <person name="Cannon C."/>
            <person name="Castanera R."/>
            <person name="Culley D."/>
            <person name="Daum C."/>
            <person name="Ezra D."/>
            <person name="Gonzalez J."/>
            <person name="Henrissat B."/>
            <person name="Kuo A."/>
            <person name="Liang C."/>
            <person name="Lipzen A."/>
            <person name="Lutzoni F."/>
            <person name="Magnuson J."/>
            <person name="Mondo S."/>
            <person name="Nolan M."/>
            <person name="Ohm R."/>
            <person name="Pangilinan J."/>
            <person name="Park H.-J."/>
            <person name="Ramirez L."/>
            <person name="Alfaro M."/>
            <person name="Sun H."/>
            <person name="Tritt A."/>
            <person name="Yoshinaga Y."/>
            <person name="Zwiers L.-H."/>
            <person name="Turgeon B."/>
            <person name="Goodwin S."/>
            <person name="Spatafora J."/>
            <person name="Crous P."/>
            <person name="Grigoriev I."/>
        </authorList>
    </citation>
    <scope>NUCLEOTIDE SEQUENCE</scope>
    <source>
        <strain evidence="1">CBS 123094</strain>
    </source>
</reference>
<keyword evidence="2" id="KW-1185">Reference proteome</keyword>
<accession>A0A6A5W4I3</accession>
<dbReference type="AlphaFoldDB" id="A0A6A5W4I3"/>
<name>A0A6A5W4I3_9PLEO</name>
<proteinExistence type="predicted"/>
<dbReference type="OrthoDB" id="3798004at2759"/>
<evidence type="ECO:0000313" key="2">
    <source>
        <dbReference type="Proteomes" id="UP000799779"/>
    </source>
</evidence>
<evidence type="ECO:0000313" key="1">
    <source>
        <dbReference type="EMBL" id="KAF1995824.1"/>
    </source>
</evidence>
<dbReference type="EMBL" id="ML977633">
    <property type="protein sequence ID" value="KAF1995824.1"/>
    <property type="molecule type" value="Genomic_DNA"/>
</dbReference>
<organism evidence="1 2">
    <name type="scientific">Amniculicola lignicola CBS 123094</name>
    <dbReference type="NCBI Taxonomy" id="1392246"/>
    <lineage>
        <taxon>Eukaryota</taxon>
        <taxon>Fungi</taxon>
        <taxon>Dikarya</taxon>
        <taxon>Ascomycota</taxon>
        <taxon>Pezizomycotina</taxon>
        <taxon>Dothideomycetes</taxon>
        <taxon>Pleosporomycetidae</taxon>
        <taxon>Pleosporales</taxon>
        <taxon>Amniculicolaceae</taxon>
        <taxon>Amniculicola</taxon>
    </lineage>
</organism>
<protein>
    <recommendedName>
        <fullName evidence="3">F-box domain-containing protein</fullName>
    </recommendedName>
</protein>
<gene>
    <name evidence="1" type="ORF">P154DRAFT_333566</name>
</gene>